<name>A0AAX3ZX57_9CAUD</name>
<dbReference type="Proteomes" id="UP001301566">
    <property type="component" value="Segment"/>
</dbReference>
<organism evidence="1 2">
    <name type="scientific">Roseobacter phage CRP-114</name>
    <dbReference type="NCBI Taxonomy" id="3072842"/>
    <lineage>
        <taxon>Viruses</taxon>
        <taxon>Duplodnaviria</taxon>
        <taxon>Heunggongvirae</taxon>
        <taxon>Uroviricota</taxon>
        <taxon>Caudoviricetes</taxon>
        <taxon>Autographivirales</taxon>
        <taxon>Autographivirales incertae sedis</taxon>
        <taxon>Dynamenevirus</taxon>
        <taxon>Dynamenevirus CRP114</taxon>
    </lineage>
</organism>
<proteinExistence type="predicted"/>
<evidence type="ECO:0000313" key="1">
    <source>
        <dbReference type="EMBL" id="WMM95209.1"/>
    </source>
</evidence>
<accession>A0AAX3ZX57</accession>
<dbReference type="EMBL" id="OR420740">
    <property type="protein sequence ID" value="WMM95209.1"/>
    <property type="molecule type" value="Genomic_DNA"/>
</dbReference>
<reference evidence="1 2" key="1">
    <citation type="submission" date="2023-08" db="EMBL/GenBank/DDBJ databases">
        <authorList>
            <person name="Du S."/>
            <person name="Wu Z."/>
            <person name="Wu Y."/>
            <person name="Yang M."/>
            <person name="Shao J."/>
            <person name="Liu H."/>
            <person name="Zhao Y."/>
            <person name="Zhang Z."/>
        </authorList>
    </citation>
    <scope>NUCLEOTIDE SEQUENCE [LARGE SCALE GENOMIC DNA]</scope>
</reference>
<gene>
    <name evidence="1" type="ORF">CRP114_gp10</name>
</gene>
<protein>
    <submittedName>
        <fullName evidence="1">Uncharacterized protein</fullName>
    </submittedName>
</protein>
<sequence length="69" mass="7545">MNIGARQQQPALSPIKLVAVRPIQTLYFKGFLDGFLYACILADNGEKLPTLCTCIAPLHPIRGPPVKIL</sequence>
<evidence type="ECO:0000313" key="2">
    <source>
        <dbReference type="Proteomes" id="UP001301566"/>
    </source>
</evidence>
<keyword evidence="2" id="KW-1185">Reference proteome</keyword>